<evidence type="ECO:0000256" key="1">
    <source>
        <dbReference type="SAM" id="Phobius"/>
    </source>
</evidence>
<dbReference type="EnsemblMetazoa" id="LLOJ000834-RA">
    <property type="protein sequence ID" value="LLOJ000834-PA"/>
    <property type="gene ID" value="LLOJ000834"/>
</dbReference>
<evidence type="ECO:0000313" key="3">
    <source>
        <dbReference type="Proteomes" id="UP000092461"/>
    </source>
</evidence>
<keyword evidence="1" id="KW-0812">Transmembrane</keyword>
<protein>
    <submittedName>
        <fullName evidence="2">Uncharacterized protein</fullName>
    </submittedName>
</protein>
<sequence length="102" mass="11003">MGRPSTPQRRHSHGPSIFSAPFAISACIVLLSILPPRAKFFGSTAGREGVVVVLNVGFAFTSTGSTSLVVPWGLFCIIFSLMFLLFFTRCGYFLSTSLIILA</sequence>
<organism evidence="2 3">
    <name type="scientific">Lutzomyia longipalpis</name>
    <name type="common">Sand fly</name>
    <dbReference type="NCBI Taxonomy" id="7200"/>
    <lineage>
        <taxon>Eukaryota</taxon>
        <taxon>Metazoa</taxon>
        <taxon>Ecdysozoa</taxon>
        <taxon>Arthropoda</taxon>
        <taxon>Hexapoda</taxon>
        <taxon>Insecta</taxon>
        <taxon>Pterygota</taxon>
        <taxon>Neoptera</taxon>
        <taxon>Endopterygota</taxon>
        <taxon>Diptera</taxon>
        <taxon>Nematocera</taxon>
        <taxon>Psychodoidea</taxon>
        <taxon>Psychodidae</taxon>
        <taxon>Lutzomyia</taxon>
        <taxon>Lutzomyia</taxon>
    </lineage>
</organism>
<dbReference type="Proteomes" id="UP000092461">
    <property type="component" value="Unassembled WGS sequence"/>
</dbReference>
<dbReference type="VEuPathDB" id="VectorBase:LLOJ000834"/>
<accession>A0A1B0CA62</accession>
<keyword evidence="1" id="KW-0472">Membrane</keyword>
<reference evidence="2" key="1">
    <citation type="submission" date="2020-05" db="UniProtKB">
        <authorList>
            <consortium name="EnsemblMetazoa"/>
        </authorList>
    </citation>
    <scope>IDENTIFICATION</scope>
    <source>
        <strain evidence="2">Jacobina</strain>
    </source>
</reference>
<dbReference type="PROSITE" id="PS51257">
    <property type="entry name" value="PROKAR_LIPOPROTEIN"/>
    <property type="match status" value="1"/>
</dbReference>
<feature type="transmembrane region" description="Helical" evidence="1">
    <location>
        <begin position="69"/>
        <end position="87"/>
    </location>
</feature>
<evidence type="ECO:0000313" key="2">
    <source>
        <dbReference type="EnsemblMetazoa" id="LLOJ000834-PA"/>
    </source>
</evidence>
<name>A0A1B0CA62_LUTLO</name>
<keyword evidence="3" id="KW-1185">Reference proteome</keyword>
<proteinExistence type="predicted"/>
<feature type="transmembrane region" description="Helical" evidence="1">
    <location>
        <begin position="12"/>
        <end position="34"/>
    </location>
</feature>
<dbReference type="EMBL" id="AJWK01003334">
    <property type="status" value="NOT_ANNOTATED_CDS"/>
    <property type="molecule type" value="Genomic_DNA"/>
</dbReference>
<dbReference type="AlphaFoldDB" id="A0A1B0CA62"/>
<keyword evidence="1" id="KW-1133">Transmembrane helix</keyword>